<reference evidence="2" key="1">
    <citation type="submission" date="2021-01" db="EMBL/GenBank/DDBJ databases">
        <title>Phytophthora aleatoria, a newly-described species from Pinus radiata is distinct from Phytophthora cactorum isolates based on comparative genomics.</title>
        <authorList>
            <person name="Mcdougal R."/>
            <person name="Panda P."/>
            <person name="Williams N."/>
            <person name="Studholme D.J."/>
        </authorList>
    </citation>
    <scope>NUCLEOTIDE SEQUENCE</scope>
    <source>
        <strain evidence="2">NZFS 4037</strain>
    </source>
</reference>
<dbReference type="AlphaFoldDB" id="A0A8J5J321"/>
<feature type="region of interest" description="Disordered" evidence="1">
    <location>
        <begin position="1"/>
        <end position="150"/>
    </location>
</feature>
<comment type="caution">
    <text evidence="2">The sequence shown here is derived from an EMBL/GenBank/DDBJ whole genome shotgun (WGS) entry which is preliminary data.</text>
</comment>
<evidence type="ECO:0000313" key="3">
    <source>
        <dbReference type="Proteomes" id="UP000709295"/>
    </source>
</evidence>
<protein>
    <submittedName>
        <fullName evidence="2">Uncharacterized protein</fullName>
    </submittedName>
</protein>
<feature type="non-terminal residue" evidence="2">
    <location>
        <position position="1"/>
    </location>
</feature>
<evidence type="ECO:0000313" key="2">
    <source>
        <dbReference type="EMBL" id="KAG6954844.1"/>
    </source>
</evidence>
<dbReference type="Proteomes" id="UP000709295">
    <property type="component" value="Unassembled WGS sequence"/>
</dbReference>
<gene>
    <name evidence="2" type="ORF">JG688_00012164</name>
</gene>
<proteinExistence type="predicted"/>
<dbReference type="EMBL" id="JAENGY010000914">
    <property type="protein sequence ID" value="KAG6954844.1"/>
    <property type="molecule type" value="Genomic_DNA"/>
</dbReference>
<accession>A0A8J5J321</accession>
<keyword evidence="3" id="KW-1185">Reference proteome</keyword>
<name>A0A8J5J321_9STRA</name>
<evidence type="ECO:0000256" key="1">
    <source>
        <dbReference type="SAM" id="MobiDB-lite"/>
    </source>
</evidence>
<feature type="compositionally biased region" description="Polar residues" evidence="1">
    <location>
        <begin position="58"/>
        <end position="70"/>
    </location>
</feature>
<organism evidence="2 3">
    <name type="scientific">Phytophthora aleatoria</name>
    <dbReference type="NCBI Taxonomy" id="2496075"/>
    <lineage>
        <taxon>Eukaryota</taxon>
        <taxon>Sar</taxon>
        <taxon>Stramenopiles</taxon>
        <taxon>Oomycota</taxon>
        <taxon>Peronosporomycetes</taxon>
        <taxon>Peronosporales</taxon>
        <taxon>Peronosporaceae</taxon>
        <taxon>Phytophthora</taxon>
    </lineage>
</organism>
<feature type="compositionally biased region" description="Polar residues" evidence="1">
    <location>
        <begin position="87"/>
        <end position="114"/>
    </location>
</feature>
<sequence>QNEESSEPLVDRLQYDPPKGILKRLGSQPAIINQIARPSNPEEEPVKTQITLVEESGDQNTEPTGSTSEQVARMTAADEVEKAEEPATSTQVSPDRQLTNLREPGTQPSESGGSSPDRGAEDEQICISEGGELFAEDVEDQMAVLPEVTK</sequence>